<comment type="function">
    <text evidence="8">Catalyzes the cleavage of L-allo-threonine and L-threonine to glycine and acetaldehyde.</text>
</comment>
<evidence type="ECO:0000256" key="4">
    <source>
        <dbReference type="ARBA" id="ARBA00022898"/>
    </source>
</evidence>
<gene>
    <name evidence="10" type="ORF">TSACC_2285</name>
</gene>
<evidence type="ECO:0000313" key="10">
    <source>
        <dbReference type="EMBL" id="GAT31891.1"/>
    </source>
</evidence>
<dbReference type="InterPro" id="IPR015421">
    <property type="entry name" value="PyrdxlP-dep_Trfase_major"/>
</dbReference>
<dbReference type="InterPro" id="IPR015422">
    <property type="entry name" value="PyrdxlP-dep_Trfase_small"/>
</dbReference>
<dbReference type="PANTHER" id="PTHR48097:SF5">
    <property type="entry name" value="LOW SPECIFICITY L-THREONINE ALDOLASE"/>
    <property type="match status" value="1"/>
</dbReference>
<evidence type="ECO:0000256" key="1">
    <source>
        <dbReference type="ARBA" id="ARBA00001933"/>
    </source>
</evidence>
<comment type="catalytic activity">
    <reaction evidence="6 8">
        <text>L-threonine = acetaldehyde + glycine</text>
        <dbReference type="Rhea" id="RHEA:19625"/>
        <dbReference type="ChEBI" id="CHEBI:15343"/>
        <dbReference type="ChEBI" id="CHEBI:57305"/>
        <dbReference type="ChEBI" id="CHEBI:57926"/>
        <dbReference type="EC" id="4.1.2.48"/>
    </reaction>
</comment>
<dbReference type="AlphaFoldDB" id="A0A146G2J4"/>
<accession>A0A146G2J4</accession>
<evidence type="ECO:0000256" key="2">
    <source>
        <dbReference type="ARBA" id="ARBA00006966"/>
    </source>
</evidence>
<evidence type="ECO:0000259" key="9">
    <source>
        <dbReference type="Pfam" id="PF01212"/>
    </source>
</evidence>
<comment type="catalytic activity">
    <reaction evidence="7 8">
        <text>L-allo-threonine = acetaldehyde + glycine</text>
        <dbReference type="Rhea" id="RHEA:26209"/>
        <dbReference type="ChEBI" id="CHEBI:15343"/>
        <dbReference type="ChEBI" id="CHEBI:57305"/>
        <dbReference type="ChEBI" id="CHEBI:58585"/>
        <dbReference type="EC" id="4.1.2.48"/>
    </reaction>
</comment>
<dbReference type="InParanoid" id="A0A146G2J4"/>
<dbReference type="GO" id="GO:0008732">
    <property type="term" value="F:L-allo-threonine aldolase activity"/>
    <property type="evidence" value="ECO:0007669"/>
    <property type="project" value="RHEA"/>
</dbReference>
<dbReference type="GO" id="GO:0006567">
    <property type="term" value="P:L-threonine catabolic process"/>
    <property type="evidence" value="ECO:0007669"/>
    <property type="project" value="UniProtKB-UniRule"/>
</dbReference>
<comment type="cofactor">
    <cofactor evidence="1 8">
        <name>pyridoxal 5'-phosphate</name>
        <dbReference type="ChEBI" id="CHEBI:597326"/>
    </cofactor>
</comment>
<feature type="domain" description="Aromatic amino acid beta-eliminating lyase/threonine aldolase" evidence="9">
    <location>
        <begin position="14"/>
        <end position="286"/>
    </location>
</feature>
<evidence type="ECO:0000256" key="6">
    <source>
        <dbReference type="ARBA" id="ARBA00050410"/>
    </source>
</evidence>
<dbReference type="InterPro" id="IPR015424">
    <property type="entry name" value="PyrdxlP-dep_Trfase"/>
</dbReference>
<dbReference type="InterPro" id="IPR026273">
    <property type="entry name" value="Low_specificity_L-TA_bact"/>
</dbReference>
<dbReference type="PANTHER" id="PTHR48097">
    <property type="entry name" value="L-THREONINE ALDOLASE-RELATED"/>
    <property type="match status" value="1"/>
</dbReference>
<dbReference type="SUPFAM" id="SSF53383">
    <property type="entry name" value="PLP-dependent transferases"/>
    <property type="match status" value="1"/>
</dbReference>
<keyword evidence="11" id="KW-1185">Reference proteome</keyword>
<dbReference type="Gene3D" id="3.40.640.10">
    <property type="entry name" value="Type I PLP-dependent aspartate aminotransferase-like (Major domain)"/>
    <property type="match status" value="1"/>
</dbReference>
<comment type="similarity">
    <text evidence="2 8">Belongs to the threonine aldolase family.</text>
</comment>
<proteinExistence type="inferred from homology"/>
<sequence length="353" mass="38804">MRSVVTAVNERRWDFASDNTSGISPKAWAAMAEANEGFLPSYGDDKYTEAAADAFREVFEIDCEVFFVFNGTAANSLALASLCQSYHSVICHETAHVETDECGAPEFFSNGTKLLLAGGPNGKLSLDTVDHLIMKRRDIHYPRPHVLSLSAPTELGTLYRPEEIRELTALAHSHGLKVHMDGTRFANAIAALGVNPAQLTWQVGVDVLCFGGTKTGLGLSEAVVFFNRTLAEEFDYRCKQAGQLASKMRFMAAPWVKMLPDGSWLEGSSHANHCAALLVDLIKDAPDVERLFPVEANAVFLRLPQRVHDHLKRRGWSYYIFIGGGARFMCSWATSEDAVRDLAKDICEGAAQT</sequence>
<evidence type="ECO:0000256" key="5">
    <source>
        <dbReference type="ARBA" id="ARBA00023239"/>
    </source>
</evidence>
<dbReference type="InterPro" id="IPR001597">
    <property type="entry name" value="ArAA_b-elim_lyase/Thr_aldolase"/>
</dbReference>
<organism evidence="10 11">
    <name type="scientific">Terrimicrobium sacchariphilum</name>
    <dbReference type="NCBI Taxonomy" id="690879"/>
    <lineage>
        <taxon>Bacteria</taxon>
        <taxon>Pseudomonadati</taxon>
        <taxon>Verrucomicrobiota</taxon>
        <taxon>Terrimicrobiia</taxon>
        <taxon>Terrimicrobiales</taxon>
        <taxon>Terrimicrobiaceae</taxon>
        <taxon>Terrimicrobium</taxon>
    </lineage>
</organism>
<comment type="caution">
    <text evidence="10">The sequence shown here is derived from an EMBL/GenBank/DDBJ whole genome shotgun (WGS) entry which is preliminary data.</text>
</comment>
<evidence type="ECO:0000256" key="8">
    <source>
        <dbReference type="PIRNR" id="PIRNR038940"/>
    </source>
</evidence>
<dbReference type="STRING" id="690879.TSACC_2285"/>
<dbReference type="Proteomes" id="UP000076023">
    <property type="component" value="Unassembled WGS sequence"/>
</dbReference>
<dbReference type="EMBL" id="BDCO01000002">
    <property type="protein sequence ID" value="GAT31891.1"/>
    <property type="molecule type" value="Genomic_DNA"/>
</dbReference>
<keyword evidence="5 8" id="KW-0456">Lyase</keyword>
<dbReference type="FunFam" id="3.40.640.10:FF:000087">
    <property type="entry name" value="L-threonine aldolase"/>
    <property type="match status" value="1"/>
</dbReference>
<evidence type="ECO:0000313" key="11">
    <source>
        <dbReference type="Proteomes" id="UP000076023"/>
    </source>
</evidence>
<reference evidence="11" key="1">
    <citation type="journal article" date="2017" name="Genome Announc.">
        <title>Draft Genome Sequence of Terrimicrobium sacchariphilum NM-5T, a Facultative Anaerobic Soil Bacterium of the Class Spartobacteria.</title>
        <authorList>
            <person name="Qiu Y.L."/>
            <person name="Tourlousse D.M."/>
            <person name="Matsuura N."/>
            <person name="Ohashi A."/>
            <person name="Sekiguchi Y."/>
        </authorList>
    </citation>
    <scope>NUCLEOTIDE SEQUENCE [LARGE SCALE GENOMIC DNA]</scope>
    <source>
        <strain evidence="11">NM-5</strain>
    </source>
</reference>
<evidence type="ECO:0000256" key="3">
    <source>
        <dbReference type="ARBA" id="ARBA00011881"/>
    </source>
</evidence>
<keyword evidence="4 8" id="KW-0663">Pyridoxal phosphate</keyword>
<dbReference type="CDD" id="cd06502">
    <property type="entry name" value="TA_like"/>
    <property type="match status" value="1"/>
</dbReference>
<protein>
    <recommendedName>
        <fullName evidence="8">L-threonine aldolase</fullName>
        <ecNumber evidence="8">4.1.2.48</ecNumber>
    </recommendedName>
</protein>
<dbReference type="EC" id="4.1.2.48" evidence="8"/>
<dbReference type="PIRSF" id="PIRSF038940">
    <property type="entry name" value="Low_specificity_LTA"/>
    <property type="match status" value="1"/>
</dbReference>
<name>A0A146G2J4_TERSA</name>
<comment type="subunit">
    <text evidence="3">Homotetramer.</text>
</comment>
<dbReference type="OrthoDB" id="9774495at2"/>
<dbReference type="Pfam" id="PF01212">
    <property type="entry name" value="Beta_elim_lyase"/>
    <property type="match status" value="1"/>
</dbReference>
<dbReference type="Gene3D" id="3.90.1150.10">
    <property type="entry name" value="Aspartate Aminotransferase, domain 1"/>
    <property type="match status" value="1"/>
</dbReference>
<evidence type="ECO:0000256" key="7">
    <source>
        <dbReference type="ARBA" id="ARBA00050939"/>
    </source>
</evidence>